<feature type="non-terminal residue" evidence="3">
    <location>
        <position position="78"/>
    </location>
</feature>
<protein>
    <recommendedName>
        <fullName evidence="1">Cilia- and flagella-associated protein 69 ARM repeats domain-containing protein</fullName>
    </recommendedName>
</protein>
<evidence type="ECO:0000313" key="4">
    <source>
        <dbReference type="Proteomes" id="UP000676336"/>
    </source>
</evidence>
<dbReference type="GO" id="GO:0097225">
    <property type="term" value="C:sperm midpiece"/>
    <property type="evidence" value="ECO:0007669"/>
    <property type="project" value="TreeGrafter"/>
</dbReference>
<accession>A0A8S2UMM8</accession>
<reference evidence="3" key="1">
    <citation type="submission" date="2021-02" db="EMBL/GenBank/DDBJ databases">
        <authorList>
            <person name="Nowell W R."/>
        </authorList>
    </citation>
    <scope>NUCLEOTIDE SEQUENCE</scope>
</reference>
<dbReference type="PANTHER" id="PTHR14716">
    <property type="entry name" value="CILIA- AND FLAGELLA-ASSOCIATED PROTEIN 69"/>
    <property type="match status" value="1"/>
</dbReference>
<dbReference type="GO" id="GO:0097730">
    <property type="term" value="C:non-motile cilium"/>
    <property type="evidence" value="ECO:0007669"/>
    <property type="project" value="TreeGrafter"/>
</dbReference>
<evidence type="ECO:0000259" key="1">
    <source>
        <dbReference type="Pfam" id="PF21049"/>
    </source>
</evidence>
<name>A0A8S2UMM8_9BILA</name>
<dbReference type="InterPro" id="IPR048732">
    <property type="entry name" value="CFA69"/>
</dbReference>
<dbReference type="PANTHER" id="PTHR14716:SF0">
    <property type="entry name" value="CILIA- AND FLAGELLA-ASSOCIATED PROTEIN 69"/>
    <property type="match status" value="1"/>
</dbReference>
<feature type="domain" description="Cilia- and flagella-associated protein 69 ARM repeats" evidence="1">
    <location>
        <begin position="5"/>
        <end position="77"/>
    </location>
</feature>
<dbReference type="AlphaFoldDB" id="A0A8S2UMM8"/>
<dbReference type="GO" id="GO:1902093">
    <property type="term" value="P:positive regulation of flagellated sperm motility"/>
    <property type="evidence" value="ECO:0007669"/>
    <property type="project" value="TreeGrafter"/>
</dbReference>
<evidence type="ECO:0000313" key="3">
    <source>
        <dbReference type="EMBL" id="CAF4352726.1"/>
    </source>
</evidence>
<gene>
    <name evidence="2" type="ORF">SMN809_LOCUS28310</name>
    <name evidence="3" type="ORF">SMN809_LOCUS28322</name>
</gene>
<sequence length="78" mass="8569">KSINLDYVDLDIICDGLFILSCLCELDVHRKEIFGTEGIETLIQLLVIESHCVCGGLGYHRLLVAAIDCVWCCVVGSV</sequence>
<feature type="non-terminal residue" evidence="3">
    <location>
        <position position="1"/>
    </location>
</feature>
<dbReference type="EMBL" id="CAJOBI010046983">
    <property type="protein sequence ID" value="CAF4352483.1"/>
    <property type="molecule type" value="Genomic_DNA"/>
</dbReference>
<comment type="caution">
    <text evidence="3">The sequence shown here is derived from an EMBL/GenBank/DDBJ whole genome shotgun (WGS) entry which is preliminary data.</text>
</comment>
<dbReference type="InterPro" id="IPR048733">
    <property type="entry name" value="CFA69_ARM_dom"/>
</dbReference>
<dbReference type="Proteomes" id="UP000676336">
    <property type="component" value="Unassembled WGS sequence"/>
</dbReference>
<dbReference type="EMBL" id="CAJOBI010047029">
    <property type="protein sequence ID" value="CAF4352726.1"/>
    <property type="molecule type" value="Genomic_DNA"/>
</dbReference>
<organism evidence="3 4">
    <name type="scientific">Rotaria magnacalcarata</name>
    <dbReference type="NCBI Taxonomy" id="392030"/>
    <lineage>
        <taxon>Eukaryota</taxon>
        <taxon>Metazoa</taxon>
        <taxon>Spiralia</taxon>
        <taxon>Gnathifera</taxon>
        <taxon>Rotifera</taxon>
        <taxon>Eurotatoria</taxon>
        <taxon>Bdelloidea</taxon>
        <taxon>Philodinida</taxon>
        <taxon>Philodinidae</taxon>
        <taxon>Rotaria</taxon>
    </lineage>
</organism>
<evidence type="ECO:0000313" key="2">
    <source>
        <dbReference type="EMBL" id="CAF4352483.1"/>
    </source>
</evidence>
<proteinExistence type="predicted"/>
<dbReference type="Pfam" id="PF21049">
    <property type="entry name" value="CFA69_ARM_rpt"/>
    <property type="match status" value="1"/>
</dbReference>